<evidence type="ECO:0000313" key="2">
    <source>
        <dbReference type="Proteomes" id="UP000828941"/>
    </source>
</evidence>
<name>A0ACB9LR27_BAUVA</name>
<proteinExistence type="predicted"/>
<protein>
    <submittedName>
        <fullName evidence="1">Uncharacterized protein</fullName>
    </submittedName>
</protein>
<reference evidence="1 2" key="1">
    <citation type="journal article" date="2022" name="DNA Res.">
        <title>Chromosomal-level genome assembly of the orchid tree Bauhinia variegata (Leguminosae; Cercidoideae) supports the allotetraploid origin hypothesis of Bauhinia.</title>
        <authorList>
            <person name="Zhong Y."/>
            <person name="Chen Y."/>
            <person name="Zheng D."/>
            <person name="Pang J."/>
            <person name="Liu Y."/>
            <person name="Luo S."/>
            <person name="Meng S."/>
            <person name="Qian L."/>
            <person name="Wei D."/>
            <person name="Dai S."/>
            <person name="Zhou R."/>
        </authorList>
    </citation>
    <scope>NUCLEOTIDE SEQUENCE [LARGE SCALE GENOMIC DNA]</scope>
    <source>
        <strain evidence="1">BV-YZ2020</strain>
    </source>
</reference>
<comment type="caution">
    <text evidence="1">The sequence shown here is derived from an EMBL/GenBank/DDBJ whole genome shotgun (WGS) entry which is preliminary data.</text>
</comment>
<evidence type="ECO:0000313" key="1">
    <source>
        <dbReference type="EMBL" id="KAI4313671.1"/>
    </source>
</evidence>
<dbReference type="EMBL" id="CM039436">
    <property type="protein sequence ID" value="KAI4313671.1"/>
    <property type="molecule type" value="Genomic_DNA"/>
</dbReference>
<keyword evidence="2" id="KW-1185">Reference proteome</keyword>
<accession>A0ACB9LR27</accession>
<sequence>MVGLDILSKENNTDWLYTLLHSSFRKCKDHRDLKNSEKNVFCIDCTLRLCRHCKEAHSLHRTLQIYRYVYQDVIRLSDLQKHFDCSKIQTYISNNERIIHLNPRPALHDTNPSKRSKYGDRSPESQFKVTKLLTRSKSGGACEECGRNLQDERNLFCSIACKISVVSVEPQGNQNSESTLRGPTNQSAKLISTQKPEISGLYLNDDNQNSETESSISVAEPDDRFELVNFRKRARKGLPQRSPFLCIS</sequence>
<gene>
    <name evidence="1" type="ORF">L6164_026630</name>
</gene>
<dbReference type="Proteomes" id="UP000828941">
    <property type="component" value="Chromosome 11"/>
</dbReference>
<organism evidence="1 2">
    <name type="scientific">Bauhinia variegata</name>
    <name type="common">Purple orchid tree</name>
    <name type="synonym">Phanera variegata</name>
    <dbReference type="NCBI Taxonomy" id="167791"/>
    <lineage>
        <taxon>Eukaryota</taxon>
        <taxon>Viridiplantae</taxon>
        <taxon>Streptophyta</taxon>
        <taxon>Embryophyta</taxon>
        <taxon>Tracheophyta</taxon>
        <taxon>Spermatophyta</taxon>
        <taxon>Magnoliopsida</taxon>
        <taxon>eudicotyledons</taxon>
        <taxon>Gunneridae</taxon>
        <taxon>Pentapetalae</taxon>
        <taxon>rosids</taxon>
        <taxon>fabids</taxon>
        <taxon>Fabales</taxon>
        <taxon>Fabaceae</taxon>
        <taxon>Cercidoideae</taxon>
        <taxon>Cercideae</taxon>
        <taxon>Bauhiniinae</taxon>
        <taxon>Bauhinia</taxon>
    </lineage>
</organism>